<keyword evidence="5 7" id="KW-0472">Membrane</keyword>
<keyword evidence="4 7" id="KW-1133">Transmembrane helix</keyword>
<feature type="transmembrane region" description="Helical" evidence="7">
    <location>
        <begin position="275"/>
        <end position="297"/>
    </location>
</feature>
<reference evidence="8" key="1">
    <citation type="journal article" date="2014" name="Int. J. Syst. Evol. Microbiol.">
        <title>Complete genome sequence of Corynebacterium casei LMG S-19264T (=DSM 44701T), isolated from a smear-ripened cheese.</title>
        <authorList>
            <consortium name="US DOE Joint Genome Institute (JGI-PGF)"/>
            <person name="Walter F."/>
            <person name="Albersmeier A."/>
            <person name="Kalinowski J."/>
            <person name="Ruckert C."/>
        </authorList>
    </citation>
    <scope>NUCLEOTIDE SEQUENCE</scope>
    <source>
        <strain evidence="8">JCM 4956</strain>
    </source>
</reference>
<accession>A0A918NNE8</accession>
<evidence type="ECO:0000256" key="1">
    <source>
        <dbReference type="ARBA" id="ARBA00004651"/>
    </source>
</evidence>
<keyword evidence="2" id="KW-1003">Cell membrane</keyword>
<evidence type="ECO:0000313" key="8">
    <source>
        <dbReference type="EMBL" id="GGX83011.1"/>
    </source>
</evidence>
<dbReference type="Proteomes" id="UP000645555">
    <property type="component" value="Unassembled WGS sequence"/>
</dbReference>
<dbReference type="Pfam" id="PF03631">
    <property type="entry name" value="Virul_fac_BrkB"/>
    <property type="match status" value="1"/>
</dbReference>
<feature type="transmembrane region" description="Helical" evidence="7">
    <location>
        <begin position="242"/>
        <end position="263"/>
    </location>
</feature>
<evidence type="ECO:0000256" key="7">
    <source>
        <dbReference type="SAM" id="Phobius"/>
    </source>
</evidence>
<evidence type="ECO:0000256" key="3">
    <source>
        <dbReference type="ARBA" id="ARBA00022692"/>
    </source>
</evidence>
<evidence type="ECO:0000313" key="9">
    <source>
        <dbReference type="Proteomes" id="UP000645555"/>
    </source>
</evidence>
<proteinExistence type="predicted"/>
<protein>
    <submittedName>
        <fullName evidence="8">Ribonuclease</fullName>
    </submittedName>
</protein>
<feature type="transmembrane region" description="Helical" evidence="7">
    <location>
        <begin position="166"/>
        <end position="186"/>
    </location>
</feature>
<sequence>MSAEPAAGRPRGLGHASVGPSAGPGTGRRAAPGPRSEWAVALRRTPVSMWNDDVSDWAAALTYYSILALLPAMLVTVTAFGLISPDTAEGFAEHVTAYAPGESSAQLHHVLEGMLRERSAAWTVLVAGSGSALWSASNYLAVCRRALHRMHGVEDHRSALRTAHRLLFTAVALLVLLVISAATLLLTGPLAEAIGGLVGLGHTAAVVWSVLKWPVLVALVTLLVVVVFHTGPPPARRRRHSLPGGVLAAGLWLVTSAGFALYASSLSTYSEVYGSLAGVVVFLIWLWLSNLALLAGAQFTAELRALREARHLRVEKAC</sequence>
<evidence type="ECO:0000256" key="5">
    <source>
        <dbReference type="ARBA" id="ARBA00023136"/>
    </source>
</evidence>
<feature type="transmembrane region" description="Helical" evidence="7">
    <location>
        <begin position="120"/>
        <end position="141"/>
    </location>
</feature>
<evidence type="ECO:0000256" key="4">
    <source>
        <dbReference type="ARBA" id="ARBA00022989"/>
    </source>
</evidence>
<gene>
    <name evidence="8" type="ORF">GCM10010515_58380</name>
</gene>
<organism evidence="8 9">
    <name type="scientific">Streptomyces fructofermentans</name>
    <dbReference type="NCBI Taxonomy" id="152141"/>
    <lineage>
        <taxon>Bacteria</taxon>
        <taxon>Bacillati</taxon>
        <taxon>Actinomycetota</taxon>
        <taxon>Actinomycetes</taxon>
        <taxon>Kitasatosporales</taxon>
        <taxon>Streptomycetaceae</taxon>
        <taxon>Streptomyces</taxon>
    </lineage>
</organism>
<dbReference type="RefSeq" id="WP_190038573.1">
    <property type="nucleotide sequence ID" value="NZ_BMWD01000024.1"/>
</dbReference>
<reference evidence="8" key="2">
    <citation type="submission" date="2020-09" db="EMBL/GenBank/DDBJ databases">
        <authorList>
            <person name="Sun Q."/>
            <person name="Ohkuma M."/>
        </authorList>
    </citation>
    <scope>NUCLEOTIDE SEQUENCE</scope>
    <source>
        <strain evidence="8">JCM 4956</strain>
    </source>
</reference>
<name>A0A918NNE8_9ACTN</name>
<dbReference type="AlphaFoldDB" id="A0A918NNE8"/>
<feature type="transmembrane region" description="Helical" evidence="7">
    <location>
        <begin position="61"/>
        <end position="83"/>
    </location>
</feature>
<dbReference type="EMBL" id="BMWD01000024">
    <property type="protein sequence ID" value="GGX83011.1"/>
    <property type="molecule type" value="Genomic_DNA"/>
</dbReference>
<dbReference type="NCBIfam" id="TIGR00765">
    <property type="entry name" value="yihY_not_rbn"/>
    <property type="match status" value="1"/>
</dbReference>
<evidence type="ECO:0000256" key="2">
    <source>
        <dbReference type="ARBA" id="ARBA00022475"/>
    </source>
</evidence>
<keyword evidence="3 7" id="KW-0812">Transmembrane</keyword>
<keyword evidence="9" id="KW-1185">Reference proteome</keyword>
<comment type="subcellular location">
    <subcellularLocation>
        <location evidence="1">Cell membrane</location>
        <topology evidence="1">Multi-pass membrane protein</topology>
    </subcellularLocation>
</comment>
<feature type="transmembrane region" description="Helical" evidence="7">
    <location>
        <begin position="206"/>
        <end position="230"/>
    </location>
</feature>
<dbReference type="PANTHER" id="PTHR30213:SF0">
    <property type="entry name" value="UPF0761 MEMBRANE PROTEIN YIHY"/>
    <property type="match status" value="1"/>
</dbReference>
<dbReference type="InterPro" id="IPR017039">
    <property type="entry name" value="Virul_fac_BrkB"/>
</dbReference>
<evidence type="ECO:0000256" key="6">
    <source>
        <dbReference type="SAM" id="MobiDB-lite"/>
    </source>
</evidence>
<dbReference type="PANTHER" id="PTHR30213">
    <property type="entry name" value="INNER MEMBRANE PROTEIN YHJD"/>
    <property type="match status" value="1"/>
</dbReference>
<dbReference type="GO" id="GO:0005886">
    <property type="term" value="C:plasma membrane"/>
    <property type="evidence" value="ECO:0007669"/>
    <property type="project" value="UniProtKB-SubCell"/>
</dbReference>
<feature type="region of interest" description="Disordered" evidence="6">
    <location>
        <begin position="1"/>
        <end position="35"/>
    </location>
</feature>
<comment type="caution">
    <text evidence="8">The sequence shown here is derived from an EMBL/GenBank/DDBJ whole genome shotgun (WGS) entry which is preliminary data.</text>
</comment>
<dbReference type="PIRSF" id="PIRSF035875">
    <property type="entry name" value="RNase_BN"/>
    <property type="match status" value="1"/>
</dbReference>
<feature type="compositionally biased region" description="Low complexity" evidence="6">
    <location>
        <begin position="19"/>
        <end position="35"/>
    </location>
</feature>